<protein>
    <submittedName>
        <fullName evidence="14">Cytochrome P450</fullName>
    </submittedName>
</protein>
<proteinExistence type="inferred from homology"/>
<dbReference type="PANTHER" id="PTHR24292:SF54">
    <property type="entry name" value="CYP9F3-RELATED"/>
    <property type="match status" value="1"/>
</dbReference>
<comment type="subcellular location">
    <subcellularLocation>
        <location evidence="4">Endoplasmic reticulum membrane</location>
        <topology evidence="4">Peripheral membrane protein</topology>
    </subcellularLocation>
    <subcellularLocation>
        <location evidence="3">Microsome membrane</location>
        <topology evidence="3">Peripheral membrane protein</topology>
    </subcellularLocation>
</comment>
<accession>A0ABN7BCZ3</accession>
<comment type="cofactor">
    <cofactor evidence="1">
        <name>heme</name>
        <dbReference type="ChEBI" id="CHEBI:30413"/>
    </cofactor>
</comment>
<keyword evidence="10" id="KW-0560">Oxidoreductase</keyword>
<dbReference type="Proteomes" id="UP001307889">
    <property type="component" value="Chromosome 14"/>
</dbReference>
<keyword evidence="9" id="KW-0492">Microsome</keyword>
<reference evidence="14 15" key="1">
    <citation type="submission" date="2023-09" db="EMBL/GenBank/DDBJ databases">
        <title>Nesidiocoris tenuis whole genome shotgun sequence.</title>
        <authorList>
            <person name="Shibata T."/>
            <person name="Shimoda M."/>
            <person name="Kobayashi T."/>
            <person name="Uehara T."/>
        </authorList>
    </citation>
    <scope>NUCLEOTIDE SEQUENCE [LARGE SCALE GENOMIC DNA]</scope>
    <source>
        <strain evidence="14 15">Japan</strain>
    </source>
</reference>
<dbReference type="PANTHER" id="PTHR24292">
    <property type="entry name" value="CYTOCHROME P450"/>
    <property type="match status" value="1"/>
</dbReference>
<keyword evidence="13" id="KW-0472">Membrane</keyword>
<evidence type="ECO:0000256" key="8">
    <source>
        <dbReference type="ARBA" id="ARBA00022824"/>
    </source>
</evidence>
<organism evidence="14 15">
    <name type="scientific">Nesidiocoris tenuis</name>
    <dbReference type="NCBI Taxonomy" id="355587"/>
    <lineage>
        <taxon>Eukaryota</taxon>
        <taxon>Metazoa</taxon>
        <taxon>Ecdysozoa</taxon>
        <taxon>Arthropoda</taxon>
        <taxon>Hexapoda</taxon>
        <taxon>Insecta</taxon>
        <taxon>Pterygota</taxon>
        <taxon>Neoptera</taxon>
        <taxon>Paraneoptera</taxon>
        <taxon>Hemiptera</taxon>
        <taxon>Heteroptera</taxon>
        <taxon>Panheteroptera</taxon>
        <taxon>Cimicomorpha</taxon>
        <taxon>Miridae</taxon>
        <taxon>Dicyphina</taxon>
        <taxon>Nesidiocoris</taxon>
    </lineage>
</organism>
<evidence type="ECO:0000256" key="4">
    <source>
        <dbReference type="ARBA" id="ARBA00004406"/>
    </source>
</evidence>
<dbReference type="InterPro" id="IPR002403">
    <property type="entry name" value="Cyt_P450_E_grp-IV"/>
</dbReference>
<evidence type="ECO:0000256" key="3">
    <source>
        <dbReference type="ARBA" id="ARBA00004174"/>
    </source>
</evidence>
<comment type="similarity">
    <text evidence="5">Belongs to the cytochrome P450 family.</text>
</comment>
<evidence type="ECO:0000256" key="5">
    <source>
        <dbReference type="ARBA" id="ARBA00010617"/>
    </source>
</evidence>
<evidence type="ECO:0000256" key="13">
    <source>
        <dbReference type="ARBA" id="ARBA00023136"/>
    </source>
</evidence>
<dbReference type="PRINTS" id="PR00465">
    <property type="entry name" value="EP450IV"/>
</dbReference>
<dbReference type="PRINTS" id="PR00385">
    <property type="entry name" value="P450"/>
</dbReference>
<dbReference type="Gene3D" id="1.10.630.10">
    <property type="entry name" value="Cytochrome P450"/>
    <property type="match status" value="1"/>
</dbReference>
<evidence type="ECO:0000256" key="1">
    <source>
        <dbReference type="ARBA" id="ARBA00001971"/>
    </source>
</evidence>
<dbReference type="InterPro" id="IPR050476">
    <property type="entry name" value="Insect_CytP450_Detox"/>
</dbReference>
<sequence>MVWLLFGLFLALLYFYDKYKLSYWRRKGVKSAETVPFFGHWLPVFLAKKFAGTTYKEFYWQFKDERYFGVYEYHRPTLVLRDLKLVQDVLVKDFPHFSDHPNWLFDGKSYARHSPFRENGNLWRAIRYKFTPTFSASRMTLALRRILSSVSIDLKEGEIEAKDFLNRFSAYALAAYFATEIRGMDNFQHIMRQQFIVSPLRYLEFQILEHFPKLGKLIGARFIHEPLNKVYEQVLGDFANGPSEFNELVAKIRKDGAMQLNAKDFDVSGDRAEVFKFDLSDELVHGHVSQFVLGGLDTTSNAMAMVAYEVAKRPDVQAKIRAELTASLAKYGGQWTYEMIRDLKYLHSVLNESARIKPVLPFLFRVVTKDYTFDDGLTLKKGDKVVIPSIAFQTDPAYYEDPEEFRPERWENVNETRNNFTWLPFGDGPRQCSGMRFAILEMKLIFAKILFDYEMTLSEKFKEPLKYHPRTFLTQIDGPLYINLKKLK</sequence>
<dbReference type="Pfam" id="PF00067">
    <property type="entry name" value="p450"/>
    <property type="match status" value="1"/>
</dbReference>
<evidence type="ECO:0000313" key="14">
    <source>
        <dbReference type="EMBL" id="BET02237.1"/>
    </source>
</evidence>
<dbReference type="InterPro" id="IPR036396">
    <property type="entry name" value="Cyt_P450_sf"/>
</dbReference>
<keyword evidence="15" id="KW-1185">Reference proteome</keyword>
<evidence type="ECO:0000256" key="7">
    <source>
        <dbReference type="ARBA" id="ARBA00022723"/>
    </source>
</evidence>
<evidence type="ECO:0000256" key="6">
    <source>
        <dbReference type="ARBA" id="ARBA00022617"/>
    </source>
</evidence>
<evidence type="ECO:0000313" key="15">
    <source>
        <dbReference type="Proteomes" id="UP001307889"/>
    </source>
</evidence>
<dbReference type="EMBL" id="AP028922">
    <property type="protein sequence ID" value="BET02237.1"/>
    <property type="molecule type" value="Genomic_DNA"/>
</dbReference>
<evidence type="ECO:0000256" key="2">
    <source>
        <dbReference type="ARBA" id="ARBA00003690"/>
    </source>
</evidence>
<evidence type="ECO:0000256" key="11">
    <source>
        <dbReference type="ARBA" id="ARBA00023004"/>
    </source>
</evidence>
<keyword evidence="8" id="KW-0256">Endoplasmic reticulum</keyword>
<evidence type="ECO:0000256" key="12">
    <source>
        <dbReference type="ARBA" id="ARBA00023033"/>
    </source>
</evidence>
<evidence type="ECO:0000256" key="9">
    <source>
        <dbReference type="ARBA" id="ARBA00022848"/>
    </source>
</evidence>
<evidence type="ECO:0000256" key="10">
    <source>
        <dbReference type="ARBA" id="ARBA00023002"/>
    </source>
</evidence>
<dbReference type="SUPFAM" id="SSF48264">
    <property type="entry name" value="Cytochrome P450"/>
    <property type="match status" value="1"/>
</dbReference>
<keyword evidence="6" id="KW-0349">Heme</keyword>
<keyword evidence="11" id="KW-0408">Iron</keyword>
<dbReference type="InterPro" id="IPR001128">
    <property type="entry name" value="Cyt_P450"/>
</dbReference>
<keyword evidence="12" id="KW-0503">Monooxygenase</keyword>
<comment type="function">
    <text evidence="2">May be involved in the metabolism of insect hormones and in the breakdown of synthetic insecticides.</text>
</comment>
<name>A0ABN7BCZ3_9HEMI</name>
<keyword evidence="7" id="KW-0479">Metal-binding</keyword>
<gene>
    <name evidence="14" type="ORF">NTJ_15055</name>
</gene>